<name>A0ACD1A7X7_9FIRM</name>
<organism evidence="1 2">
    <name type="scientific">Anoxybacterium hadale</name>
    <dbReference type="NCBI Taxonomy" id="3408580"/>
    <lineage>
        <taxon>Bacteria</taxon>
        <taxon>Bacillati</taxon>
        <taxon>Bacillota</taxon>
        <taxon>Clostridia</taxon>
        <taxon>Peptostreptococcales</taxon>
        <taxon>Anaerovoracaceae</taxon>
        <taxon>Anoxybacterium</taxon>
    </lineage>
</organism>
<protein>
    <submittedName>
        <fullName evidence="1">Uncharacterized protein</fullName>
    </submittedName>
</protein>
<reference evidence="1" key="1">
    <citation type="submission" date="2019-08" db="EMBL/GenBank/DDBJ databases">
        <title>Genome sequence of Clostridiales bacterium MT110.</title>
        <authorList>
            <person name="Cao J."/>
        </authorList>
    </citation>
    <scope>NUCLEOTIDE SEQUENCE</scope>
    <source>
        <strain evidence="1">MT110</strain>
    </source>
</reference>
<evidence type="ECO:0000313" key="1">
    <source>
        <dbReference type="EMBL" id="QOX62397.1"/>
    </source>
</evidence>
<proteinExistence type="predicted"/>
<evidence type="ECO:0000313" key="2">
    <source>
        <dbReference type="Proteomes" id="UP000594014"/>
    </source>
</evidence>
<sequence length="297" mass="33954">MFRDLKISKSELCCNDIDISDDQDHQEQKVRILPRHIIAVLENYQLKNITEEKFAEWVQTVWFSDFFEYCDECSDCISLLADVQEEVNEEVRRLDDHKIEKYIQTLLNIDESATGKTEMGLRFLIKEHLLSIVVGLQVLYSAIKILMFIIAVVGIEPKILINAISIMMLLPYVCIIYLGVEFLRERPFAWYGITSSFLYLLYKSIIECIILGVVLLYGDSIAGFYEMSLSAAKVNNIPIIIGIIISIFVLRLLLQNDTLTSFNLKGKSKLVLILINTGIVVVTCALYFAVVLLLVKH</sequence>
<dbReference type="Proteomes" id="UP000594014">
    <property type="component" value="Chromosome"/>
</dbReference>
<accession>A0ACD1A7X7</accession>
<gene>
    <name evidence="1" type="ORF">FRZ06_03005</name>
</gene>
<keyword evidence="2" id="KW-1185">Reference proteome</keyword>
<dbReference type="EMBL" id="CP042469">
    <property type="protein sequence ID" value="QOX62397.1"/>
    <property type="molecule type" value="Genomic_DNA"/>
</dbReference>